<evidence type="ECO:0000256" key="1">
    <source>
        <dbReference type="ARBA" id="ARBA00008384"/>
    </source>
</evidence>
<evidence type="ECO:0000259" key="6">
    <source>
        <dbReference type="Pfam" id="PF09759"/>
    </source>
</evidence>
<dbReference type="InterPro" id="IPR011989">
    <property type="entry name" value="ARM-like"/>
</dbReference>
<dbReference type="RefSeq" id="XP_013780416.2">
    <property type="nucleotide sequence ID" value="XM_013924962.2"/>
</dbReference>
<comment type="similarity">
    <text evidence="1">Belongs to the ataxin-10 family.</text>
</comment>
<dbReference type="PANTHER" id="PTHR13255:SF0">
    <property type="entry name" value="ATAXIN-10"/>
    <property type="match status" value="1"/>
</dbReference>
<organism evidence="7 8">
    <name type="scientific">Limulus polyphemus</name>
    <name type="common">Atlantic horseshoe crab</name>
    <dbReference type="NCBI Taxonomy" id="6850"/>
    <lineage>
        <taxon>Eukaryota</taxon>
        <taxon>Metazoa</taxon>
        <taxon>Ecdysozoa</taxon>
        <taxon>Arthropoda</taxon>
        <taxon>Chelicerata</taxon>
        <taxon>Merostomata</taxon>
        <taxon>Xiphosura</taxon>
        <taxon>Limulidae</taxon>
        <taxon>Limulus</taxon>
    </lineage>
</organism>
<dbReference type="Pfam" id="PF09759">
    <property type="entry name" value="Atx10homo_assoc"/>
    <property type="match status" value="1"/>
</dbReference>
<reference evidence="8" key="1">
    <citation type="submission" date="2025-08" db="UniProtKB">
        <authorList>
            <consortium name="RefSeq"/>
        </authorList>
    </citation>
    <scope>IDENTIFICATION</scope>
    <source>
        <tissue evidence="8">Muscle</tissue>
    </source>
</reference>
<sequence>MAVDFVKDSSDFINLFIKLNNRIQALSARDSDTQIKEYFLHYLPSVVPNGEIRRLMPEVHLEVLDTTSQYLLDSAKMQGQNPDHNSLILDVSADFFRYLRNACVKNSVNQDMILRNLSSAVHLVHILVEKYLSREDCVDSDLLRSVKIGLQFVGNLVTGNTKTQDYCWGIFYDEHHLFNGLLRNQDPKVSEISSMILYNCLNSSRIKQLTDSQVGIEIIDALITHVAEGVCEWSLYVVNNLVQNEGFFLRCYDKISMRNRLLVLDLVLEELTTNKESASQQFSVPSSAVILWKEKFKNVAVNMLKTCSDSTQLDLEAVEVKKILNVLCVISTLPALSDDLKQDCWLLESLVETLKSIHLLGKTGTNYFTPIQSLQEINDCSLSIETHPAYEFKKNLIRLIGNLCYEYQRNQDMVRNLDGIPLILDCCNLDARNPYILQWSIFAIRNLLNKNKENQKVVANMSATGVLVNNDILTELGQLERS</sequence>
<keyword evidence="7" id="KW-1185">Reference proteome</keyword>
<dbReference type="GeneID" id="106464804"/>
<name>A0ABM1BEL5_LIMPO</name>
<dbReference type="SUPFAM" id="SSF48371">
    <property type="entry name" value="ARM repeat"/>
    <property type="match status" value="1"/>
</dbReference>
<accession>A0ABM1BEL5</accession>
<dbReference type="Gene3D" id="1.25.10.10">
    <property type="entry name" value="Leucine-rich Repeat Variant"/>
    <property type="match status" value="1"/>
</dbReference>
<evidence type="ECO:0000313" key="8">
    <source>
        <dbReference type="RefSeq" id="XP_013780416.2"/>
    </source>
</evidence>
<dbReference type="InterPro" id="IPR019156">
    <property type="entry name" value="Ataxin-10_domain"/>
</dbReference>
<comment type="function">
    <text evidence="5">May play a role in the regulation of cytokinesis. May play a role in signaling by stimulating protein glycosylation. Induces neuritogenesis by activating the Ras-MAP kinase pathway and is necessary for the survival of cerebellar neurons. Does not appear to play a major role in ciliogenesis.</text>
</comment>
<evidence type="ECO:0000313" key="7">
    <source>
        <dbReference type="Proteomes" id="UP000694941"/>
    </source>
</evidence>
<dbReference type="PANTHER" id="PTHR13255">
    <property type="entry name" value="ATAXIN-10"/>
    <property type="match status" value="1"/>
</dbReference>
<proteinExistence type="inferred from homology"/>
<dbReference type="InterPro" id="IPR051374">
    <property type="entry name" value="Ataxin-10/CTR86_families"/>
</dbReference>
<evidence type="ECO:0000256" key="3">
    <source>
        <dbReference type="ARBA" id="ARBA00022618"/>
    </source>
</evidence>
<dbReference type="InterPro" id="IPR016024">
    <property type="entry name" value="ARM-type_fold"/>
</dbReference>
<evidence type="ECO:0000256" key="2">
    <source>
        <dbReference type="ARBA" id="ARBA00018804"/>
    </source>
</evidence>
<evidence type="ECO:0000256" key="4">
    <source>
        <dbReference type="ARBA" id="ARBA00023306"/>
    </source>
</evidence>
<gene>
    <name evidence="8" type="primary">LOC106464804</name>
</gene>
<protein>
    <recommendedName>
        <fullName evidence="2">Ataxin-10</fullName>
    </recommendedName>
</protein>
<keyword evidence="3" id="KW-0132">Cell division</keyword>
<evidence type="ECO:0000256" key="5">
    <source>
        <dbReference type="ARBA" id="ARBA00045173"/>
    </source>
</evidence>
<feature type="domain" description="Ataxin-10" evidence="6">
    <location>
        <begin position="392"/>
        <end position="477"/>
    </location>
</feature>
<dbReference type="Proteomes" id="UP000694941">
    <property type="component" value="Unplaced"/>
</dbReference>
<keyword evidence="4" id="KW-0131">Cell cycle</keyword>